<dbReference type="Gene3D" id="3.20.180.20">
    <property type="entry name" value="Dynein heavy chain, N-terminal domain 2"/>
    <property type="match status" value="1"/>
</dbReference>
<keyword evidence="3" id="KW-1185">Reference proteome</keyword>
<evidence type="ECO:0000313" key="2">
    <source>
        <dbReference type="EMBL" id="CAJ1389727.1"/>
    </source>
</evidence>
<dbReference type="Proteomes" id="UP001178507">
    <property type="component" value="Unassembled WGS sequence"/>
</dbReference>
<dbReference type="GO" id="GO:0051959">
    <property type="term" value="F:dynein light intermediate chain binding"/>
    <property type="evidence" value="ECO:0007669"/>
    <property type="project" value="InterPro"/>
</dbReference>
<evidence type="ECO:0000259" key="1">
    <source>
        <dbReference type="Pfam" id="PF08393"/>
    </source>
</evidence>
<dbReference type="InterPro" id="IPR042228">
    <property type="entry name" value="Dynein_linker_3"/>
</dbReference>
<organism evidence="2 3">
    <name type="scientific">Effrenium voratum</name>
    <dbReference type="NCBI Taxonomy" id="2562239"/>
    <lineage>
        <taxon>Eukaryota</taxon>
        <taxon>Sar</taxon>
        <taxon>Alveolata</taxon>
        <taxon>Dinophyceae</taxon>
        <taxon>Suessiales</taxon>
        <taxon>Symbiodiniaceae</taxon>
        <taxon>Effrenium</taxon>
    </lineage>
</organism>
<dbReference type="Pfam" id="PF08393">
    <property type="entry name" value="DHC_N2"/>
    <property type="match status" value="1"/>
</dbReference>
<dbReference type="InterPro" id="IPR013602">
    <property type="entry name" value="Dynein_heavy_linker"/>
</dbReference>
<dbReference type="GO" id="GO:0030286">
    <property type="term" value="C:dynein complex"/>
    <property type="evidence" value="ECO:0007669"/>
    <property type="project" value="InterPro"/>
</dbReference>
<accession>A0AA36IN36</accession>
<feature type="domain" description="Dynein heavy chain linker" evidence="1">
    <location>
        <begin position="85"/>
        <end position="233"/>
    </location>
</feature>
<name>A0AA36IN36_9DINO</name>
<dbReference type="AlphaFoldDB" id="A0AA36IN36"/>
<dbReference type="InterPro" id="IPR042222">
    <property type="entry name" value="Dynein_2_N"/>
</dbReference>
<dbReference type="PANTHER" id="PTHR45703">
    <property type="entry name" value="DYNEIN HEAVY CHAIN"/>
    <property type="match status" value="1"/>
</dbReference>
<dbReference type="Gene3D" id="1.20.140.100">
    <property type="entry name" value="Dynein heavy chain, N-terminal domain 2"/>
    <property type="match status" value="1"/>
</dbReference>
<proteinExistence type="predicted"/>
<reference evidence="2" key="1">
    <citation type="submission" date="2023-08" db="EMBL/GenBank/DDBJ databases">
        <authorList>
            <person name="Chen Y."/>
            <person name="Shah S."/>
            <person name="Dougan E. K."/>
            <person name="Thang M."/>
            <person name="Chan C."/>
        </authorList>
    </citation>
    <scope>NUCLEOTIDE SEQUENCE</scope>
</reference>
<gene>
    <name evidence="2" type="ORF">EVOR1521_LOCUS15288</name>
</gene>
<dbReference type="GO" id="GO:0045505">
    <property type="term" value="F:dynein intermediate chain binding"/>
    <property type="evidence" value="ECO:0007669"/>
    <property type="project" value="InterPro"/>
</dbReference>
<dbReference type="InterPro" id="IPR026983">
    <property type="entry name" value="DHC"/>
</dbReference>
<sequence length="290" mass="32296">MEGLLPTSAWTLSCKRPQVWESSAGRCGKFRWKQRRCWVGSQLAWPTPGHRGHLAILERCATSRGMLWPVPAGMLAMRRLPRAPLTSAEDFIDQVIALQRSWMALEPIFASDDIKRQLPQESESFARIDSNFRMRMARVDSNKNCIAISKIENIVEDMTEANTTIEKVQKGLKDYLETKRLYFPRFFFLNDADLLSILAETKDPTLVQPHLNKAFEGIAKVRFDSKCAGTKMQAAPKLLCLRCPARVAEQCAGPAAPCVPGASQAAQRGFSGLHLLKDLAKHAGVAEVAS</sequence>
<protein>
    <recommendedName>
        <fullName evidence="1">Dynein heavy chain linker domain-containing protein</fullName>
    </recommendedName>
</protein>
<evidence type="ECO:0000313" key="3">
    <source>
        <dbReference type="Proteomes" id="UP001178507"/>
    </source>
</evidence>
<comment type="caution">
    <text evidence="2">The sequence shown here is derived from an EMBL/GenBank/DDBJ whole genome shotgun (WGS) entry which is preliminary data.</text>
</comment>
<dbReference type="GO" id="GO:0007018">
    <property type="term" value="P:microtubule-based movement"/>
    <property type="evidence" value="ECO:0007669"/>
    <property type="project" value="InterPro"/>
</dbReference>
<dbReference type="EMBL" id="CAUJNA010001924">
    <property type="protein sequence ID" value="CAJ1389727.1"/>
    <property type="molecule type" value="Genomic_DNA"/>
</dbReference>